<dbReference type="PRINTS" id="PR00081">
    <property type="entry name" value="GDHRDH"/>
</dbReference>
<keyword evidence="2" id="KW-0560">Oxidoreductase</keyword>
<dbReference type="Pfam" id="PF00106">
    <property type="entry name" value="adh_short"/>
    <property type="match status" value="1"/>
</dbReference>
<keyword evidence="4" id="KW-1185">Reference proteome</keyword>
<evidence type="ECO:0000256" key="2">
    <source>
        <dbReference type="ARBA" id="ARBA00023002"/>
    </source>
</evidence>
<evidence type="ECO:0000313" key="4">
    <source>
        <dbReference type="Proteomes" id="UP000509510"/>
    </source>
</evidence>
<dbReference type="Gene3D" id="3.40.50.720">
    <property type="entry name" value="NAD(P)-binding Rossmann-like Domain"/>
    <property type="match status" value="1"/>
</dbReference>
<proteinExistence type="inferred from homology"/>
<evidence type="ECO:0000256" key="1">
    <source>
        <dbReference type="ARBA" id="ARBA00006484"/>
    </source>
</evidence>
<accession>A0A7H8QKI8</accession>
<dbReference type="EMBL" id="CP055898">
    <property type="protein sequence ID" value="QKX53753.1"/>
    <property type="molecule type" value="Genomic_DNA"/>
</dbReference>
<comment type="similarity">
    <text evidence="1">Belongs to the short-chain dehydrogenases/reductases (SDR) family.</text>
</comment>
<evidence type="ECO:0000313" key="3">
    <source>
        <dbReference type="EMBL" id="QKX53753.1"/>
    </source>
</evidence>
<sequence length="313" mass="34405">MPEFKPDFKSFSNLKDKVVVLTGGANGIGEKIVTSLYKIGAHVVFFDIEGPTCEAVVHRLKSEISSSGSLDYVVGDITKYNDVLALFQRAFEKHGQVDHALCIAGITEARDKNWFDEKLDLHGVTEAPSTAIVDVNLTGTLYFTRIASVYLRQGNEDRTKDKSICLLGSVASFKEQAGLFVYQPAKHGVLGLVRSTRKFFHHHHGIRINVVCPSMTNTRMATPVMRLWEEYGVAGNEPQEIADYVLTLSGTRSSPYVGNIFGLCVFVEAGKGWEIEKDLDKCSAEWIGAEMAENALKIEAALGNGSAWSNPQV</sequence>
<evidence type="ECO:0008006" key="5">
    <source>
        <dbReference type="Google" id="ProtNLM"/>
    </source>
</evidence>
<protein>
    <recommendedName>
        <fullName evidence="5">3-hydroxyacyl-CoA dehydrogenase</fullName>
    </recommendedName>
</protein>
<dbReference type="RefSeq" id="XP_035339932.1">
    <property type="nucleotide sequence ID" value="XM_035484039.1"/>
</dbReference>
<reference evidence="4" key="1">
    <citation type="submission" date="2020-06" db="EMBL/GenBank/DDBJ databases">
        <title>A chromosome-scale genome assembly of Talaromyces rugulosus W13939.</title>
        <authorList>
            <person name="Wang B."/>
            <person name="Guo L."/>
            <person name="Ye K."/>
            <person name="Wang L."/>
        </authorList>
    </citation>
    <scope>NUCLEOTIDE SEQUENCE [LARGE SCALE GENOMIC DNA]</scope>
    <source>
        <strain evidence="4">W13939</strain>
    </source>
</reference>
<dbReference type="Proteomes" id="UP000509510">
    <property type="component" value="Chromosome I"/>
</dbReference>
<name>A0A7H8QKI8_TALRU</name>
<dbReference type="GeneID" id="55988346"/>
<organism evidence="3 4">
    <name type="scientific">Talaromyces rugulosus</name>
    <name type="common">Penicillium rugulosum</name>
    <dbReference type="NCBI Taxonomy" id="121627"/>
    <lineage>
        <taxon>Eukaryota</taxon>
        <taxon>Fungi</taxon>
        <taxon>Dikarya</taxon>
        <taxon>Ascomycota</taxon>
        <taxon>Pezizomycotina</taxon>
        <taxon>Eurotiomycetes</taxon>
        <taxon>Eurotiomycetidae</taxon>
        <taxon>Eurotiales</taxon>
        <taxon>Trichocomaceae</taxon>
        <taxon>Talaromyces</taxon>
        <taxon>Talaromyces sect. Islandici</taxon>
    </lineage>
</organism>
<dbReference type="OrthoDB" id="37659at2759"/>
<dbReference type="PANTHER" id="PTHR43180">
    <property type="entry name" value="3-OXOACYL-(ACYL-CARRIER-PROTEIN) REDUCTASE (AFU_ORTHOLOGUE AFUA_6G11210)"/>
    <property type="match status" value="1"/>
</dbReference>
<dbReference type="InterPro" id="IPR036291">
    <property type="entry name" value="NAD(P)-bd_dom_sf"/>
</dbReference>
<dbReference type="GO" id="GO:0016491">
    <property type="term" value="F:oxidoreductase activity"/>
    <property type="evidence" value="ECO:0007669"/>
    <property type="project" value="UniProtKB-KW"/>
</dbReference>
<dbReference type="KEGG" id="trg:TRUGW13939_00833"/>
<gene>
    <name evidence="3" type="ORF">TRUGW13939_00833</name>
</gene>
<dbReference type="SUPFAM" id="SSF51735">
    <property type="entry name" value="NAD(P)-binding Rossmann-fold domains"/>
    <property type="match status" value="1"/>
</dbReference>
<dbReference type="InterPro" id="IPR002347">
    <property type="entry name" value="SDR_fam"/>
</dbReference>
<dbReference type="PANTHER" id="PTHR43180:SF86">
    <property type="entry name" value="DEHYDROGENASE, PUTATIVE (AFU_ORTHOLOGUE AFUA_3G00290)-RELATED"/>
    <property type="match status" value="1"/>
</dbReference>
<dbReference type="AlphaFoldDB" id="A0A7H8QKI8"/>